<organism evidence="1 2">
    <name type="scientific">Gordonia phage Tiamoceli</name>
    <dbReference type="NCBI Taxonomy" id="2510508"/>
    <lineage>
        <taxon>Viruses</taxon>
        <taxon>Duplodnaviria</taxon>
        <taxon>Heunggongvirae</taxon>
        <taxon>Uroviricota</taxon>
        <taxon>Caudoviricetes</taxon>
        <taxon>Stackebrandtviridae</taxon>
        <taxon>Schenleyvirinae</taxon>
        <taxon>Dexdertvirus</taxon>
        <taxon>Dexdertvirus tiamoceli</taxon>
    </lineage>
</organism>
<gene>
    <name evidence="1" type="primary">9</name>
    <name evidence="1" type="ORF">SEA_TIAMOCELI_9</name>
</gene>
<reference evidence="1 2" key="1">
    <citation type="submission" date="2019-01" db="EMBL/GenBank/DDBJ databases">
        <authorList>
            <person name="Correa-Alfonzo M.C."/>
            <person name="Gonzalez-Espada L.V."/>
            <person name="Jaramillo-Canas A.J."/>
            <person name="Delgado-Cruz A.S."/>
            <person name="Delgado-Hernandez N.A."/>
            <person name="Diaz-Garcia L."/>
            <person name="Fernandez-Martinez M."/>
            <person name="Vazquez E."/>
            <person name="Rubin M.R."/>
            <person name="Garlena R.A."/>
            <person name="Russell D.A."/>
            <person name="Pope W.H."/>
            <person name="Jacobs-Sera D."/>
            <person name="Hatfull G.F."/>
        </authorList>
    </citation>
    <scope>NUCLEOTIDE SEQUENCE [LARGE SCALE GENOMIC DNA]</scope>
</reference>
<accession>A0A411CSB7</accession>
<protein>
    <submittedName>
        <fullName evidence="1">Uncharacterized protein</fullName>
    </submittedName>
</protein>
<keyword evidence="2" id="KW-1185">Reference proteome</keyword>
<sequence>MIGMIVHYTDTAGRTGIGYVTSRDEAAGTFRVCPAAGVYVTVAADKIVTVA</sequence>
<dbReference type="GeneID" id="63025966"/>
<proteinExistence type="predicted"/>
<dbReference type="KEGG" id="vg:63025966"/>
<evidence type="ECO:0000313" key="1">
    <source>
        <dbReference type="EMBL" id="QAY16753.1"/>
    </source>
</evidence>
<evidence type="ECO:0000313" key="2">
    <source>
        <dbReference type="Proteomes" id="UP000289665"/>
    </source>
</evidence>
<name>A0A411CSB7_9CAUD</name>
<dbReference type="RefSeq" id="YP_010001471.1">
    <property type="nucleotide sequence ID" value="NC_053211.1"/>
</dbReference>
<dbReference type="EMBL" id="MK433264">
    <property type="protein sequence ID" value="QAY16753.1"/>
    <property type="molecule type" value="Genomic_DNA"/>
</dbReference>
<dbReference type="Proteomes" id="UP000289665">
    <property type="component" value="Segment"/>
</dbReference>